<proteinExistence type="predicted"/>
<protein>
    <recommendedName>
        <fullName evidence="1">HTH cro/C1-type domain-containing protein</fullName>
    </recommendedName>
</protein>
<organism evidence="2 3">
    <name type="scientific">Nocardioides daeguensis</name>
    <dbReference type="NCBI Taxonomy" id="908359"/>
    <lineage>
        <taxon>Bacteria</taxon>
        <taxon>Bacillati</taxon>
        <taxon>Actinomycetota</taxon>
        <taxon>Actinomycetes</taxon>
        <taxon>Propionibacteriales</taxon>
        <taxon>Nocardioidaceae</taxon>
        <taxon>Nocardioides</taxon>
    </lineage>
</organism>
<dbReference type="EMBL" id="BAABBB010000019">
    <property type="protein sequence ID" value="GAA3546133.1"/>
    <property type="molecule type" value="Genomic_DNA"/>
</dbReference>
<dbReference type="CDD" id="cd00093">
    <property type="entry name" value="HTH_XRE"/>
    <property type="match status" value="1"/>
</dbReference>
<sequence>MDVSTELAALSRTIDAGVLGQRIKTARIAAGLTQSELASPEASAAYLSRIESGDRRPELKLLLVFAAKVGMTLEQLLTGVTGDRQAELRTRIDRAAWALEHDGPAALAELRDITAALDGSPESDTSTEVALLTALAARAAGDLDDAIIRLEDLVEAGPTARHWLDAAVALTSAYVAGGDAGRAVRLGEQALATLDAAGIAGGDHALALATALSAAHVAQGDTDRALQALGRVPSAAAAPDLAAAYHRASSAELENANVHLARTFAATARRIGDDVARRVRAARHQAARGELLLAADEPDVANARAALERAVDMLSGHGSAAELAAVRTALARAVFLDGEPDAAVAILGADADADLSPVLAATRDLLLGQIQRRARKAKAAHESFARAADALRGVAGDRSAAQLWFELGSIFDELGDADASRDAYRRAAAATGLAATGAAAHRRATT</sequence>
<dbReference type="PROSITE" id="PS50943">
    <property type="entry name" value="HTH_CROC1"/>
    <property type="match status" value="1"/>
</dbReference>
<comment type="caution">
    <text evidence="2">The sequence shown here is derived from an EMBL/GenBank/DDBJ whole genome shotgun (WGS) entry which is preliminary data.</text>
</comment>
<evidence type="ECO:0000259" key="1">
    <source>
        <dbReference type="PROSITE" id="PS50943"/>
    </source>
</evidence>
<dbReference type="RefSeq" id="WP_218234587.1">
    <property type="nucleotide sequence ID" value="NZ_BAABBB010000019.1"/>
</dbReference>
<reference evidence="3" key="1">
    <citation type="journal article" date="2019" name="Int. J. Syst. Evol. Microbiol.">
        <title>The Global Catalogue of Microorganisms (GCM) 10K type strain sequencing project: providing services to taxonomists for standard genome sequencing and annotation.</title>
        <authorList>
            <consortium name="The Broad Institute Genomics Platform"/>
            <consortium name="The Broad Institute Genome Sequencing Center for Infectious Disease"/>
            <person name="Wu L."/>
            <person name="Ma J."/>
        </authorList>
    </citation>
    <scope>NUCLEOTIDE SEQUENCE [LARGE SCALE GENOMIC DNA]</scope>
    <source>
        <strain evidence="3">JCM 17460</strain>
    </source>
</reference>
<evidence type="ECO:0000313" key="2">
    <source>
        <dbReference type="EMBL" id="GAA3546133.1"/>
    </source>
</evidence>
<feature type="domain" description="HTH cro/C1-type" evidence="1">
    <location>
        <begin position="23"/>
        <end position="76"/>
    </location>
</feature>
<accession>A0ABP6W8P3</accession>
<dbReference type="Proteomes" id="UP001500301">
    <property type="component" value="Unassembled WGS sequence"/>
</dbReference>
<evidence type="ECO:0000313" key="3">
    <source>
        <dbReference type="Proteomes" id="UP001500301"/>
    </source>
</evidence>
<keyword evidence="3" id="KW-1185">Reference proteome</keyword>
<name>A0ABP6W8P3_9ACTN</name>
<dbReference type="SMART" id="SM00530">
    <property type="entry name" value="HTH_XRE"/>
    <property type="match status" value="1"/>
</dbReference>
<gene>
    <name evidence="2" type="ORF">GCM10022263_36510</name>
</gene>
<dbReference type="InterPro" id="IPR001387">
    <property type="entry name" value="Cro/C1-type_HTH"/>
</dbReference>